<protein>
    <recommendedName>
        <fullName evidence="3">RNA polymerase sigma-70 region 2 domain-containing protein</fullName>
    </recommendedName>
</protein>
<dbReference type="AlphaFoldDB" id="A0A5D4SRS3"/>
<sequence>MKAIPDAFACMARYLMEDDEASAELWNKVLLAAKKNGLGNDEEAILPAAVESLRVLMRKMKSSQPAKSPAAYFYVVIDRKLKLLKVHF</sequence>
<reference evidence="1 2" key="1">
    <citation type="submission" date="2019-08" db="EMBL/GenBank/DDBJ databases">
        <title>Bacillus genomes from the desert of Cuatro Cienegas, Coahuila.</title>
        <authorList>
            <person name="Olmedo-Alvarez G."/>
        </authorList>
    </citation>
    <scope>NUCLEOTIDE SEQUENCE [LARGE SCALE GENOMIC DNA]</scope>
    <source>
        <strain evidence="1 2">CH37_1T</strain>
    </source>
</reference>
<dbReference type="Proteomes" id="UP000323732">
    <property type="component" value="Unassembled WGS sequence"/>
</dbReference>
<comment type="caution">
    <text evidence="1">The sequence shown here is derived from an EMBL/GenBank/DDBJ whole genome shotgun (WGS) entry which is preliminary data.</text>
</comment>
<proteinExistence type="predicted"/>
<evidence type="ECO:0000313" key="2">
    <source>
        <dbReference type="Proteomes" id="UP000323732"/>
    </source>
</evidence>
<gene>
    <name evidence="1" type="ORF">FZD47_05605</name>
</gene>
<name>A0A5D4SRS3_9BACI</name>
<dbReference type="EMBL" id="VTES01000002">
    <property type="protein sequence ID" value="TYS64842.1"/>
    <property type="molecule type" value="Genomic_DNA"/>
</dbReference>
<dbReference type="RefSeq" id="WP_022544003.1">
    <property type="nucleotide sequence ID" value="NZ_JAWPEO010000005.1"/>
</dbReference>
<evidence type="ECO:0000313" key="1">
    <source>
        <dbReference type="EMBL" id="TYS64842.1"/>
    </source>
</evidence>
<accession>A0A5D4SRS3</accession>
<evidence type="ECO:0008006" key="3">
    <source>
        <dbReference type="Google" id="ProtNLM"/>
    </source>
</evidence>
<organism evidence="1 2">
    <name type="scientific">Bacillus infantis</name>
    <dbReference type="NCBI Taxonomy" id="324767"/>
    <lineage>
        <taxon>Bacteria</taxon>
        <taxon>Bacillati</taxon>
        <taxon>Bacillota</taxon>
        <taxon>Bacilli</taxon>
        <taxon>Bacillales</taxon>
        <taxon>Bacillaceae</taxon>
        <taxon>Bacillus</taxon>
    </lineage>
</organism>